<comment type="caution">
    <text evidence="1">The sequence shown here is derived from an EMBL/GenBank/DDBJ whole genome shotgun (WGS) entry which is preliminary data.</text>
</comment>
<sequence>MSGDILWILETFWPEFEAWAASTPAIAQVSE</sequence>
<name>A0A7W4VP11_9HYPH</name>
<protein>
    <submittedName>
        <fullName evidence="1">Uncharacterized protein</fullName>
    </submittedName>
</protein>
<organism evidence="1 2">
    <name type="scientific">Microvirga lupini</name>
    <dbReference type="NCBI Taxonomy" id="420324"/>
    <lineage>
        <taxon>Bacteria</taxon>
        <taxon>Pseudomonadati</taxon>
        <taxon>Pseudomonadota</taxon>
        <taxon>Alphaproteobacteria</taxon>
        <taxon>Hyphomicrobiales</taxon>
        <taxon>Methylobacteriaceae</taxon>
        <taxon>Microvirga</taxon>
    </lineage>
</organism>
<dbReference type="AlphaFoldDB" id="A0A7W4VP11"/>
<reference evidence="1 2" key="1">
    <citation type="submission" date="2020-08" db="EMBL/GenBank/DDBJ databases">
        <title>The Agave Microbiome: Exploring the role of microbial communities in plant adaptations to desert environments.</title>
        <authorList>
            <person name="Partida-Martinez L.P."/>
        </authorList>
    </citation>
    <scope>NUCLEOTIDE SEQUENCE [LARGE SCALE GENOMIC DNA]</scope>
    <source>
        <strain evidence="1 2">AT3.9</strain>
    </source>
</reference>
<evidence type="ECO:0000313" key="1">
    <source>
        <dbReference type="EMBL" id="MBB3020682.1"/>
    </source>
</evidence>
<accession>A0A7W4VP11</accession>
<gene>
    <name evidence="1" type="ORF">FHR70_003768</name>
</gene>
<evidence type="ECO:0000313" key="2">
    <source>
        <dbReference type="Proteomes" id="UP000532010"/>
    </source>
</evidence>
<proteinExistence type="predicted"/>
<dbReference type="Proteomes" id="UP000532010">
    <property type="component" value="Unassembled WGS sequence"/>
</dbReference>
<dbReference type="EMBL" id="JACHWB010000005">
    <property type="protein sequence ID" value="MBB3020682.1"/>
    <property type="molecule type" value="Genomic_DNA"/>
</dbReference>
<keyword evidence="2" id="KW-1185">Reference proteome</keyword>